<gene>
    <name evidence="3" type="primary">LOC139038768</name>
</gene>
<feature type="compositionally biased region" description="Basic and acidic residues" evidence="1">
    <location>
        <begin position="149"/>
        <end position="164"/>
    </location>
</feature>
<protein>
    <submittedName>
        <fullName evidence="3">Uncharacterized protein</fullName>
    </submittedName>
</protein>
<organism evidence="2 3">
    <name type="scientific">Odocoileus virginianus</name>
    <name type="common">White-tailed deer</name>
    <dbReference type="NCBI Taxonomy" id="9874"/>
    <lineage>
        <taxon>Eukaryota</taxon>
        <taxon>Metazoa</taxon>
        <taxon>Chordata</taxon>
        <taxon>Craniata</taxon>
        <taxon>Vertebrata</taxon>
        <taxon>Euteleostomi</taxon>
        <taxon>Mammalia</taxon>
        <taxon>Eutheria</taxon>
        <taxon>Laurasiatheria</taxon>
        <taxon>Artiodactyla</taxon>
        <taxon>Ruminantia</taxon>
        <taxon>Pecora</taxon>
        <taxon>Cervidae</taxon>
        <taxon>Odocoileinae</taxon>
        <taxon>Odocoileus</taxon>
    </lineage>
</organism>
<evidence type="ECO:0000256" key="1">
    <source>
        <dbReference type="SAM" id="MobiDB-lite"/>
    </source>
</evidence>
<proteinExistence type="predicted"/>
<accession>A0ABM4J321</accession>
<evidence type="ECO:0000313" key="2">
    <source>
        <dbReference type="Proteomes" id="UP001652640"/>
    </source>
</evidence>
<dbReference type="RefSeq" id="XP_070334467.1">
    <property type="nucleotide sequence ID" value="XM_070478366.1"/>
</dbReference>
<feature type="region of interest" description="Disordered" evidence="1">
    <location>
        <begin position="143"/>
        <end position="184"/>
    </location>
</feature>
<reference evidence="3" key="2">
    <citation type="submission" date="2025-08" db="UniProtKB">
        <authorList>
            <consortium name="RefSeq"/>
        </authorList>
    </citation>
    <scope>IDENTIFICATION</scope>
    <source>
        <tissue evidence="3">Tongue muscle</tissue>
    </source>
</reference>
<dbReference type="GeneID" id="139038768"/>
<name>A0ABM4J321_ODOVR</name>
<keyword evidence="2" id="KW-1185">Reference proteome</keyword>
<feature type="compositionally biased region" description="Low complexity" evidence="1">
    <location>
        <begin position="88"/>
        <end position="97"/>
    </location>
</feature>
<feature type="region of interest" description="Disordered" evidence="1">
    <location>
        <begin position="58"/>
        <end position="129"/>
    </location>
</feature>
<reference evidence="2" key="1">
    <citation type="journal article" date="2022" name="J. Hered.">
        <title>A De Novo Chromosome-Level Genome Assembly of the White-Tailed Deer, Odocoileus Virginianus.</title>
        <authorList>
            <person name="London E.W."/>
            <person name="Roca A.L."/>
            <person name="Novakofski J.E."/>
            <person name="Mateus-Pinilla N.E."/>
        </authorList>
    </citation>
    <scope>NUCLEOTIDE SEQUENCE [LARGE SCALE GENOMIC DNA]</scope>
</reference>
<evidence type="ECO:0000313" key="3">
    <source>
        <dbReference type="RefSeq" id="XP_070334467.1"/>
    </source>
</evidence>
<dbReference type="Proteomes" id="UP001652640">
    <property type="component" value="Chromosome 16"/>
</dbReference>
<sequence>MCSKAADVELQVWRCGVVQSEEEARSVISGGKDSAFSCFSMASASSSETSCLPASRVPWEHRPGPSSFHPPQVPLEGRARGAEASWSAPRRAAPPALRDGRRAGPACRGEGQAGRNPGASRPSRRAQGGLSPGVGLCLCRPPRSSAGQGRERQALSRELCEGTHRSRRCRGTQRPSEEPRAANRPNLMQNAVVLLLVSSLTAGILYPLNNSLSCSPGKSSLYFLSLGVRRLHVPARTSYGPRHHKPVPATVARALT</sequence>